<name>A0A438D857_VITVI</name>
<sequence>MFGGKDRPVRQVVFKTIIDAKMSKGTLIRNRMICMIRIFNKMEILRTEIDGETQVNMVLEALSNYFKQFKLNYNMNKMGSSSSYSQRKKNTTKSTKQKGKFKGKSKKKNSKGQGKCFLCGQKGH</sequence>
<comment type="caution">
    <text evidence="2">The sequence shown here is derived from an EMBL/GenBank/DDBJ whole genome shotgun (WGS) entry which is preliminary data.</text>
</comment>
<feature type="region of interest" description="Disordered" evidence="1">
    <location>
        <begin position="79"/>
        <end position="124"/>
    </location>
</feature>
<protein>
    <submittedName>
        <fullName evidence="2">Uncharacterized protein</fullName>
    </submittedName>
</protein>
<evidence type="ECO:0000256" key="1">
    <source>
        <dbReference type="SAM" id="MobiDB-lite"/>
    </source>
</evidence>
<gene>
    <name evidence="2" type="ORF">CK203_092715</name>
</gene>
<reference evidence="2 3" key="1">
    <citation type="journal article" date="2018" name="PLoS Genet.">
        <title>Population sequencing reveals clonal diversity and ancestral inbreeding in the grapevine cultivar Chardonnay.</title>
        <authorList>
            <person name="Roach M.J."/>
            <person name="Johnson D.L."/>
            <person name="Bohlmann J."/>
            <person name="van Vuuren H.J."/>
            <person name="Jones S.J."/>
            <person name="Pretorius I.S."/>
            <person name="Schmidt S.A."/>
            <person name="Borneman A.R."/>
        </authorList>
    </citation>
    <scope>NUCLEOTIDE SEQUENCE [LARGE SCALE GENOMIC DNA]</scope>
    <source>
        <strain evidence="3">cv. Chardonnay</strain>
        <tissue evidence="2">Leaf</tissue>
    </source>
</reference>
<organism evidence="2 3">
    <name type="scientific">Vitis vinifera</name>
    <name type="common">Grape</name>
    <dbReference type="NCBI Taxonomy" id="29760"/>
    <lineage>
        <taxon>Eukaryota</taxon>
        <taxon>Viridiplantae</taxon>
        <taxon>Streptophyta</taxon>
        <taxon>Embryophyta</taxon>
        <taxon>Tracheophyta</taxon>
        <taxon>Spermatophyta</taxon>
        <taxon>Magnoliopsida</taxon>
        <taxon>eudicotyledons</taxon>
        <taxon>Gunneridae</taxon>
        <taxon>Pentapetalae</taxon>
        <taxon>rosids</taxon>
        <taxon>Vitales</taxon>
        <taxon>Vitaceae</taxon>
        <taxon>Viteae</taxon>
        <taxon>Vitis</taxon>
    </lineage>
</organism>
<dbReference type="AlphaFoldDB" id="A0A438D857"/>
<accession>A0A438D857</accession>
<proteinExistence type="predicted"/>
<dbReference type="Proteomes" id="UP000288805">
    <property type="component" value="Unassembled WGS sequence"/>
</dbReference>
<dbReference type="EMBL" id="QGNW01001746">
    <property type="protein sequence ID" value="RVW31633.1"/>
    <property type="molecule type" value="Genomic_DNA"/>
</dbReference>
<evidence type="ECO:0000313" key="3">
    <source>
        <dbReference type="Proteomes" id="UP000288805"/>
    </source>
</evidence>
<evidence type="ECO:0000313" key="2">
    <source>
        <dbReference type="EMBL" id="RVW31633.1"/>
    </source>
</evidence>
<feature type="compositionally biased region" description="Basic residues" evidence="1">
    <location>
        <begin position="86"/>
        <end position="110"/>
    </location>
</feature>